<dbReference type="CDD" id="cd00063">
    <property type="entry name" value="FN3"/>
    <property type="match status" value="2"/>
</dbReference>
<dbReference type="InterPro" id="IPR050991">
    <property type="entry name" value="ECM_Regulatory_Proteins"/>
</dbReference>
<feature type="signal peptide" evidence="3">
    <location>
        <begin position="1"/>
        <end position="23"/>
    </location>
</feature>
<dbReference type="Gene3D" id="2.60.40.3800">
    <property type="match status" value="1"/>
</dbReference>
<dbReference type="SMART" id="SM00060">
    <property type="entry name" value="FN3"/>
    <property type="match status" value="2"/>
</dbReference>
<evidence type="ECO:0000313" key="5">
    <source>
        <dbReference type="EMBL" id="SDC04012.1"/>
    </source>
</evidence>
<dbReference type="InterPro" id="IPR036116">
    <property type="entry name" value="FN3_sf"/>
</dbReference>
<dbReference type="InterPro" id="IPR045474">
    <property type="entry name" value="GEVED"/>
</dbReference>
<dbReference type="STRING" id="1640674.SAMN05216323_101541"/>
<evidence type="ECO:0000259" key="4">
    <source>
        <dbReference type="PROSITE" id="PS50853"/>
    </source>
</evidence>
<dbReference type="SUPFAM" id="SSF52129">
    <property type="entry name" value="Caspase-like"/>
    <property type="match status" value="1"/>
</dbReference>
<sequence>MIKRFTRVSAMAMMALGFIQPLAAQVRLQSSTGNAISVDFKMEAYGHTTVSTSQGEAFLYTFEHAARLQEKGAPDLPKYTRSVIIPDNAKMVMEVIPGEFEEFTNVLVAPSKGVITRDKDPQQIPFTFGKEYTENKFYPEELATLASPYIIRDFRGQAISFNPIQYNPVTKTVRIYKGITVKLIAKGNSTVNAIQRTASLSEVDGTFAPLYANHFLNYSSSRYTPIGETGGKMLIICPASYMDEIAPFVAWKNSIGIQTQVVDYATIGSAAALKTYVTNYYNQNGLTFLLLVGDNAQVPTSSTTAGDSDNNYGYIVGSDHYLDIFVGRFSAETEAQVTTQVNRTIYYERDLSASDASISKGVGIASNEGGTGGDDGESDEVHMGNIKTDLQGYGYTISNCYQNGGSASSLSTLINNGTGIINYVGHGSNTSWASMVYTSANVSALTNVNKYPFIISVACVVGNFKSLTCFAETWLRATYNNQPTGALVFCGSTINQSWASPMCAQDKMNDLLVANTYKLYGGMFVNGMFQMIDEYSTDGMNMADTWTIFGDPSVYMRTPSHPNGPTATTSCGVPANLVASNVAQTSATLTWGAVTSASSYGLRYKLSSATTWVDVASLTATSYNLSGLTANSTYDFQVKTTCASGTSAYSATKQFTTTASASCGVPASLAASNIAQTSANLTWGAVTSATSYALRYKLSTATAWTSVASITATSYSLSGLTASSIYDFQVSATCASGTSAYSATTQFTTLSAGGSYCAVGSTRFSYEWIAKVAMNTFTNSSAGSAYTDYTSKIIALATGSNTVTLTPGFASSAYSEYWAVYIDYNNDYDFDDSGELVFSGNGTAAVTGTITVPTSATGSTRLRVVMKYNAAPAACGTSYGDGEAEDYTVTFSGTTPPLPTTYCTSKGNSSTDEWISKVVIGSFQNVSTASGYTDFSAKTVSVTAGQSYAVTLTPSFSGSAYSEFWKVWIDINGDGDFTDSGEELFSNSGSAAVSGTITIPANLALNTRMRISMKYNAAPTACESFSYGEVEDYTVAITRGSGRQEFTDPVTETSILSIFPNPASTTATLQLNDSYLGDVQLMVIAMDGKVVYSQQEAKPDNAFEICLPVTQLAKGTYSVVVFEGAKKISKRLIVE</sequence>
<dbReference type="InterPro" id="IPR029030">
    <property type="entry name" value="Caspase-like_dom_sf"/>
</dbReference>
<dbReference type="InterPro" id="IPR026444">
    <property type="entry name" value="Secre_tail"/>
</dbReference>
<dbReference type="InterPro" id="IPR001769">
    <property type="entry name" value="Gingipain"/>
</dbReference>
<dbReference type="InterPro" id="IPR029031">
    <property type="entry name" value="Gingipain_N_sf"/>
</dbReference>
<reference evidence="5 6" key="1">
    <citation type="submission" date="2016-09" db="EMBL/GenBank/DDBJ databases">
        <authorList>
            <person name="Capua I."/>
            <person name="De Benedictis P."/>
            <person name="Joannis T."/>
            <person name="Lombin L.H."/>
            <person name="Cattoli G."/>
        </authorList>
    </citation>
    <scope>NUCLEOTIDE SEQUENCE [LARGE SCALE GENOMIC DNA]</scope>
    <source>
        <strain evidence="5 6">A7P-90m</strain>
    </source>
</reference>
<dbReference type="OrthoDB" id="5294031at2"/>
<dbReference type="Pfam" id="PF01364">
    <property type="entry name" value="Peptidase_C25"/>
    <property type="match status" value="1"/>
</dbReference>
<feature type="chain" id="PRO_5011506118" evidence="3">
    <location>
        <begin position="24"/>
        <end position="1135"/>
    </location>
</feature>
<dbReference type="SUPFAM" id="SSF49265">
    <property type="entry name" value="Fibronectin type III"/>
    <property type="match status" value="1"/>
</dbReference>
<dbReference type="Pfam" id="PF18962">
    <property type="entry name" value="Por_Secre_tail"/>
    <property type="match status" value="1"/>
</dbReference>
<dbReference type="GO" id="GO:0006508">
    <property type="term" value="P:proteolysis"/>
    <property type="evidence" value="ECO:0007669"/>
    <property type="project" value="InterPro"/>
</dbReference>
<name>A0A1G6IBU3_9BACT</name>
<dbReference type="AlphaFoldDB" id="A0A1G6IBU3"/>
<evidence type="ECO:0000256" key="2">
    <source>
        <dbReference type="ARBA" id="ARBA00022737"/>
    </source>
</evidence>
<dbReference type="Gene3D" id="3.40.50.1460">
    <property type="match status" value="1"/>
</dbReference>
<accession>A0A1G6IBU3</accession>
<dbReference type="NCBIfam" id="TIGR04183">
    <property type="entry name" value="Por_Secre_tail"/>
    <property type="match status" value="1"/>
</dbReference>
<dbReference type="PANTHER" id="PTHR46708">
    <property type="entry name" value="TENASCIN"/>
    <property type="match status" value="1"/>
</dbReference>
<dbReference type="Gene3D" id="3.40.50.10390">
    <property type="entry name" value="Gingipain r, domain 1"/>
    <property type="match status" value="1"/>
</dbReference>
<organism evidence="5 6">
    <name type="scientific">Williamwhitmania taraxaci</name>
    <dbReference type="NCBI Taxonomy" id="1640674"/>
    <lineage>
        <taxon>Bacteria</taxon>
        <taxon>Pseudomonadati</taxon>
        <taxon>Bacteroidota</taxon>
        <taxon>Bacteroidia</taxon>
        <taxon>Bacteroidales</taxon>
        <taxon>Williamwhitmaniaceae</taxon>
        <taxon>Williamwhitmania</taxon>
    </lineage>
</organism>
<keyword evidence="6" id="KW-1185">Reference proteome</keyword>
<protein>
    <submittedName>
        <fullName evidence="5">Por secretion system C-terminal sorting domain-containing protein</fullName>
    </submittedName>
</protein>
<dbReference type="PROSITE" id="PS50853">
    <property type="entry name" value="FN3"/>
    <property type="match status" value="2"/>
</dbReference>
<dbReference type="RefSeq" id="WP_092436866.1">
    <property type="nucleotide sequence ID" value="NZ_FMYP01000015.1"/>
</dbReference>
<dbReference type="PANTHER" id="PTHR46708:SF2">
    <property type="entry name" value="FIBRONECTIN TYPE-III DOMAIN-CONTAINING PROTEIN"/>
    <property type="match status" value="1"/>
</dbReference>
<dbReference type="InterPro" id="IPR012600">
    <property type="entry name" value="Propeptide_C25"/>
</dbReference>
<gene>
    <name evidence="5" type="ORF">SAMN05216323_101541</name>
</gene>
<dbReference type="InterPro" id="IPR013783">
    <property type="entry name" value="Ig-like_fold"/>
</dbReference>
<dbReference type="InterPro" id="IPR003961">
    <property type="entry name" value="FN3_dom"/>
</dbReference>
<dbReference type="Proteomes" id="UP000199452">
    <property type="component" value="Unassembled WGS sequence"/>
</dbReference>
<dbReference type="GO" id="GO:0004197">
    <property type="term" value="F:cysteine-type endopeptidase activity"/>
    <property type="evidence" value="ECO:0007669"/>
    <property type="project" value="InterPro"/>
</dbReference>
<dbReference type="EMBL" id="FMYP01000015">
    <property type="protein sequence ID" value="SDC04012.1"/>
    <property type="molecule type" value="Genomic_DNA"/>
</dbReference>
<dbReference type="Pfam" id="PF20009">
    <property type="entry name" value="GEVED"/>
    <property type="match status" value="2"/>
</dbReference>
<dbReference type="Gene3D" id="2.60.40.10">
    <property type="entry name" value="Immunoglobulins"/>
    <property type="match status" value="2"/>
</dbReference>
<keyword evidence="1 3" id="KW-0732">Signal</keyword>
<proteinExistence type="predicted"/>
<feature type="domain" description="Fibronectin type-III" evidence="4">
    <location>
        <begin position="665"/>
        <end position="752"/>
    </location>
</feature>
<evidence type="ECO:0000256" key="3">
    <source>
        <dbReference type="SAM" id="SignalP"/>
    </source>
</evidence>
<evidence type="ECO:0000313" key="6">
    <source>
        <dbReference type="Proteomes" id="UP000199452"/>
    </source>
</evidence>
<keyword evidence="2" id="KW-0677">Repeat</keyword>
<evidence type="ECO:0000256" key="1">
    <source>
        <dbReference type="ARBA" id="ARBA00022729"/>
    </source>
</evidence>
<dbReference type="Pfam" id="PF00041">
    <property type="entry name" value="fn3"/>
    <property type="match status" value="2"/>
</dbReference>
<dbReference type="Pfam" id="PF08126">
    <property type="entry name" value="Propeptide_C25"/>
    <property type="match status" value="1"/>
</dbReference>
<dbReference type="InterPro" id="IPR038490">
    <property type="entry name" value="Gingipain_propep_sf"/>
</dbReference>
<feature type="domain" description="Fibronectin type-III" evidence="4">
    <location>
        <begin position="573"/>
        <end position="661"/>
    </location>
</feature>